<dbReference type="EnsemblMetazoa" id="CapteT153999">
    <property type="protein sequence ID" value="CapteP153999"/>
    <property type="gene ID" value="CapteG153999"/>
</dbReference>
<dbReference type="HOGENOM" id="CLU_045732_1_0_1"/>
<feature type="region of interest" description="Disordered" evidence="8">
    <location>
        <begin position="308"/>
        <end position="335"/>
    </location>
</feature>
<keyword evidence="12" id="KW-1185">Reference proteome</keyword>
<dbReference type="GO" id="GO:0000390">
    <property type="term" value="P:spliceosomal complex disassembly"/>
    <property type="evidence" value="ECO:0007669"/>
    <property type="project" value="TreeGrafter"/>
</dbReference>
<evidence type="ECO:0000256" key="8">
    <source>
        <dbReference type="SAM" id="MobiDB-lite"/>
    </source>
</evidence>
<dbReference type="InterPro" id="IPR035979">
    <property type="entry name" value="RBD_domain_sf"/>
</dbReference>
<dbReference type="SUPFAM" id="SSF54928">
    <property type="entry name" value="RNA-binding domain, RBD"/>
    <property type="match status" value="1"/>
</dbReference>
<dbReference type="FunCoup" id="R7U0E8">
    <property type="interactions" value="1554"/>
</dbReference>
<feature type="region of interest" description="Disordered" evidence="8">
    <location>
        <begin position="87"/>
        <end position="115"/>
    </location>
</feature>
<evidence type="ECO:0000259" key="9">
    <source>
        <dbReference type="PROSITE" id="PS50076"/>
    </source>
</evidence>
<comment type="subcellular location">
    <subcellularLocation>
        <location evidence="2">Cytoplasm</location>
    </subcellularLocation>
    <subcellularLocation>
        <location evidence="1">Nucleus</location>
    </subcellularLocation>
</comment>
<gene>
    <name evidence="10" type="ORF">CAPTEDRAFT_153999</name>
</gene>
<keyword evidence="3" id="KW-0963">Cytoplasm</keyword>
<evidence type="ECO:0000313" key="11">
    <source>
        <dbReference type="EnsemblMetazoa" id="CapteP153999"/>
    </source>
</evidence>
<dbReference type="GO" id="GO:0005681">
    <property type="term" value="C:spliceosomal complex"/>
    <property type="evidence" value="ECO:0007669"/>
    <property type="project" value="TreeGrafter"/>
</dbReference>
<dbReference type="InterPro" id="IPR034254">
    <property type="entry name" value="DNAJC17_RRM"/>
</dbReference>
<dbReference type="InterPro" id="IPR012677">
    <property type="entry name" value="Nucleotide-bd_a/b_plait_sf"/>
</dbReference>
<evidence type="ECO:0000313" key="10">
    <source>
        <dbReference type="EMBL" id="ELT99474.1"/>
    </source>
</evidence>
<dbReference type="InterPro" id="IPR001623">
    <property type="entry name" value="DnaJ_domain"/>
</dbReference>
<dbReference type="CDD" id="cd06257">
    <property type="entry name" value="DnaJ"/>
    <property type="match status" value="1"/>
</dbReference>
<name>R7U0E8_CAPTE</name>
<dbReference type="InterPro" id="IPR036869">
    <property type="entry name" value="J_dom_sf"/>
</dbReference>
<proteinExistence type="predicted"/>
<dbReference type="PRINTS" id="PR00625">
    <property type="entry name" value="JDOMAIN"/>
</dbReference>
<keyword evidence="5" id="KW-0539">Nucleus</keyword>
<protein>
    <recommendedName>
        <fullName evidence="7">DnaJ homolog subfamily C member 17</fullName>
    </recommendedName>
</protein>
<reference evidence="10 12" key="2">
    <citation type="journal article" date="2013" name="Nature">
        <title>Insights into bilaterian evolution from three spiralian genomes.</title>
        <authorList>
            <person name="Simakov O."/>
            <person name="Marletaz F."/>
            <person name="Cho S.J."/>
            <person name="Edsinger-Gonzales E."/>
            <person name="Havlak P."/>
            <person name="Hellsten U."/>
            <person name="Kuo D.H."/>
            <person name="Larsson T."/>
            <person name="Lv J."/>
            <person name="Arendt D."/>
            <person name="Savage R."/>
            <person name="Osoegawa K."/>
            <person name="de Jong P."/>
            <person name="Grimwood J."/>
            <person name="Chapman J.A."/>
            <person name="Shapiro H."/>
            <person name="Aerts A."/>
            <person name="Otillar R.P."/>
            <person name="Terry A.Y."/>
            <person name="Boore J.L."/>
            <person name="Grigoriev I.V."/>
            <person name="Lindberg D.R."/>
            <person name="Seaver E.C."/>
            <person name="Weisblat D.A."/>
            <person name="Putnam N.H."/>
            <person name="Rokhsar D.S."/>
        </authorList>
    </citation>
    <scope>NUCLEOTIDE SEQUENCE</scope>
    <source>
        <strain evidence="10 12">I ESC-2004</strain>
    </source>
</reference>
<dbReference type="FunFam" id="1.10.287.110:FF:000059">
    <property type="entry name" value="dnaJ homolog subfamily C member 17"/>
    <property type="match status" value="1"/>
</dbReference>
<dbReference type="InterPro" id="IPR052094">
    <property type="entry name" value="Pre-mRNA-splicing_ERAD"/>
</dbReference>
<dbReference type="STRING" id="283909.R7U0E8"/>
<dbReference type="EMBL" id="KB306824">
    <property type="protein sequence ID" value="ELT99474.1"/>
    <property type="molecule type" value="Genomic_DNA"/>
</dbReference>
<evidence type="ECO:0000256" key="3">
    <source>
        <dbReference type="ARBA" id="ARBA00022490"/>
    </source>
</evidence>
<feature type="domain" description="J" evidence="9">
    <location>
        <begin position="7"/>
        <end position="72"/>
    </location>
</feature>
<dbReference type="SUPFAM" id="SSF46565">
    <property type="entry name" value="Chaperone J-domain"/>
    <property type="match status" value="1"/>
</dbReference>
<dbReference type="CDD" id="cd12429">
    <property type="entry name" value="RRM_DNAJC17"/>
    <property type="match status" value="1"/>
</dbReference>
<dbReference type="EMBL" id="AMQN01001934">
    <property type="status" value="NOT_ANNOTATED_CDS"/>
    <property type="molecule type" value="Genomic_DNA"/>
</dbReference>
<evidence type="ECO:0000256" key="7">
    <source>
        <dbReference type="ARBA" id="ARBA00074360"/>
    </source>
</evidence>
<accession>R7U0E8</accession>
<dbReference type="Proteomes" id="UP000014760">
    <property type="component" value="Unassembled WGS sequence"/>
</dbReference>
<evidence type="ECO:0000313" key="12">
    <source>
        <dbReference type="Proteomes" id="UP000014760"/>
    </source>
</evidence>
<sequence>MDIEKLDLYDILGISVDATEKEIVKAYRKRALKCHPDKNPDNPHAAELFHQLSKSLEILTDAAARAAYNKILKARKAAEIRQRELSSKRRKLREDLESREKAADTQSKEQDLKARRNLKEEIERLRKEGSRLLEEEKERLKTELLATKDDAAEEEADKPAVRLKLKWSAKKGDPENGGYDQRRLQQIFLKYGEINALIVSGKRNGSAIIEMQSAHAALMAVENEIGLAENRLHITWLSGKPTANEASKPQSTASSAAASAAAEAAAAAASFPPQCSSCPSNTFASFPASETPPPPFGSGMSHKDFENIVLMKMRQAQERKRLAQQMIDEDKEEGT</sequence>
<evidence type="ECO:0000256" key="6">
    <source>
        <dbReference type="ARBA" id="ARBA00053783"/>
    </source>
</evidence>
<keyword evidence="4" id="KW-0143">Chaperone</keyword>
<reference evidence="11" key="3">
    <citation type="submission" date="2015-06" db="UniProtKB">
        <authorList>
            <consortium name="EnsemblMetazoa"/>
        </authorList>
    </citation>
    <scope>IDENTIFICATION</scope>
</reference>
<organism evidence="10">
    <name type="scientific">Capitella teleta</name>
    <name type="common">Polychaete worm</name>
    <dbReference type="NCBI Taxonomy" id="283909"/>
    <lineage>
        <taxon>Eukaryota</taxon>
        <taxon>Metazoa</taxon>
        <taxon>Spiralia</taxon>
        <taxon>Lophotrochozoa</taxon>
        <taxon>Annelida</taxon>
        <taxon>Polychaeta</taxon>
        <taxon>Sedentaria</taxon>
        <taxon>Scolecida</taxon>
        <taxon>Capitellidae</taxon>
        <taxon>Capitella</taxon>
    </lineage>
</organism>
<dbReference type="Pfam" id="PF00226">
    <property type="entry name" value="DnaJ"/>
    <property type="match status" value="1"/>
</dbReference>
<dbReference type="AlphaFoldDB" id="R7U0E8"/>
<dbReference type="OrthoDB" id="259708at2759"/>
<evidence type="ECO:0000256" key="2">
    <source>
        <dbReference type="ARBA" id="ARBA00004496"/>
    </source>
</evidence>
<dbReference type="OMA" id="NPLHFQW"/>
<reference evidence="12" key="1">
    <citation type="submission" date="2012-12" db="EMBL/GenBank/DDBJ databases">
        <authorList>
            <person name="Hellsten U."/>
            <person name="Grimwood J."/>
            <person name="Chapman J.A."/>
            <person name="Shapiro H."/>
            <person name="Aerts A."/>
            <person name="Otillar R.P."/>
            <person name="Terry A.Y."/>
            <person name="Boore J.L."/>
            <person name="Simakov O."/>
            <person name="Marletaz F."/>
            <person name="Cho S.-J."/>
            <person name="Edsinger-Gonzales E."/>
            <person name="Havlak P."/>
            <person name="Kuo D.-H."/>
            <person name="Larsson T."/>
            <person name="Lv J."/>
            <person name="Arendt D."/>
            <person name="Savage R."/>
            <person name="Osoegawa K."/>
            <person name="de Jong P."/>
            <person name="Lindberg D.R."/>
            <person name="Seaver E.C."/>
            <person name="Weisblat D.A."/>
            <person name="Putnam N.H."/>
            <person name="Grigoriev I.V."/>
            <person name="Rokhsar D.S."/>
        </authorList>
    </citation>
    <scope>NUCLEOTIDE SEQUENCE</scope>
    <source>
        <strain evidence="12">I ESC-2004</strain>
    </source>
</reference>
<evidence type="ECO:0000256" key="4">
    <source>
        <dbReference type="ARBA" id="ARBA00023186"/>
    </source>
</evidence>
<comment type="function">
    <text evidence="6">May negatively affect PAX8-induced thyroglobulin/TG transcription.</text>
</comment>
<dbReference type="GO" id="GO:0003676">
    <property type="term" value="F:nucleic acid binding"/>
    <property type="evidence" value="ECO:0007669"/>
    <property type="project" value="InterPro"/>
</dbReference>
<dbReference type="Gene3D" id="3.30.70.330">
    <property type="match status" value="1"/>
</dbReference>
<dbReference type="GO" id="GO:0005737">
    <property type="term" value="C:cytoplasm"/>
    <property type="evidence" value="ECO:0007669"/>
    <property type="project" value="UniProtKB-SubCell"/>
</dbReference>
<dbReference type="PANTHER" id="PTHR44313">
    <property type="entry name" value="DNAJ HOMOLOG SUBFAMILY C MEMBER 17"/>
    <property type="match status" value="1"/>
</dbReference>
<dbReference type="PANTHER" id="PTHR44313:SF1">
    <property type="entry name" value="DNAJ HOMOLOG SUBFAMILY C MEMBER 17"/>
    <property type="match status" value="1"/>
</dbReference>
<evidence type="ECO:0000256" key="1">
    <source>
        <dbReference type="ARBA" id="ARBA00004123"/>
    </source>
</evidence>
<evidence type="ECO:0000256" key="5">
    <source>
        <dbReference type="ARBA" id="ARBA00023242"/>
    </source>
</evidence>
<dbReference type="Gene3D" id="1.10.287.110">
    <property type="entry name" value="DnaJ domain"/>
    <property type="match status" value="1"/>
</dbReference>
<dbReference type="PROSITE" id="PS50076">
    <property type="entry name" value="DNAJ_2"/>
    <property type="match status" value="1"/>
</dbReference>
<dbReference type="SMART" id="SM00271">
    <property type="entry name" value="DnaJ"/>
    <property type="match status" value="1"/>
</dbReference>